<evidence type="ECO:0000256" key="1">
    <source>
        <dbReference type="SAM" id="Coils"/>
    </source>
</evidence>
<dbReference type="Pfam" id="PF05699">
    <property type="entry name" value="Dimer_Tnp_hAT"/>
    <property type="match status" value="1"/>
</dbReference>
<accession>A0A445F247</accession>
<proteinExistence type="predicted"/>
<evidence type="ECO:0000313" key="4">
    <source>
        <dbReference type="EMBL" id="RZB42883.1"/>
    </source>
</evidence>
<name>A0A445F247_GLYSO</name>
<feature type="coiled-coil region" evidence="1">
    <location>
        <begin position="4"/>
        <end position="31"/>
    </location>
</feature>
<reference evidence="4 5" key="1">
    <citation type="submission" date="2018-09" db="EMBL/GenBank/DDBJ databases">
        <title>A high-quality reference genome of wild soybean provides a powerful tool to mine soybean genomes.</title>
        <authorList>
            <person name="Xie M."/>
            <person name="Chung C.Y.L."/>
            <person name="Li M.-W."/>
            <person name="Wong F.-L."/>
            <person name="Chan T.-F."/>
            <person name="Lam H.-M."/>
        </authorList>
    </citation>
    <scope>NUCLEOTIDE SEQUENCE [LARGE SCALE GENOMIC DNA]</scope>
    <source>
        <strain evidence="5">cv. W05</strain>
        <tissue evidence="4">Hypocotyl of etiolated seedlings</tissue>
    </source>
</reference>
<feature type="region of interest" description="Disordered" evidence="2">
    <location>
        <begin position="380"/>
        <end position="406"/>
    </location>
</feature>
<evidence type="ECO:0000256" key="2">
    <source>
        <dbReference type="SAM" id="MobiDB-lite"/>
    </source>
</evidence>
<keyword evidence="1" id="KW-0175">Coiled coil</keyword>
<dbReference type="AlphaFoldDB" id="A0A445F247"/>
<dbReference type="InterPro" id="IPR012337">
    <property type="entry name" value="RNaseH-like_sf"/>
</dbReference>
<dbReference type="InterPro" id="IPR008906">
    <property type="entry name" value="HATC_C_dom"/>
</dbReference>
<dbReference type="PANTHER" id="PTHR32166:SF74">
    <property type="entry name" value="OS05G0256350 PROTEIN"/>
    <property type="match status" value="1"/>
</dbReference>
<evidence type="ECO:0000313" key="5">
    <source>
        <dbReference type="Proteomes" id="UP000289340"/>
    </source>
</evidence>
<dbReference type="PANTHER" id="PTHR32166">
    <property type="entry name" value="OSJNBA0013A04.12 PROTEIN"/>
    <property type="match status" value="1"/>
</dbReference>
<dbReference type="GO" id="GO:0046983">
    <property type="term" value="F:protein dimerization activity"/>
    <property type="evidence" value="ECO:0007669"/>
    <property type="project" value="InterPro"/>
</dbReference>
<dbReference type="Proteomes" id="UP000289340">
    <property type="component" value="Chromosome 20"/>
</dbReference>
<sequence>MVIVMKKELLMKGLQIEIEKKENLRQESIRQSCDKEATARVHQYIARFWFQAGLSFNLVKLQSFHKMLTTHCIDLMLEDICKLSLIKKTIQRAISLVGFICSHSSTLSLSRFFTNQRELVRHAITRIATSFLTLERLHNEKGNPRKMFVSYEWTNNKLSKEKAKGKEATKTILMPALWNNVLYILKVMAPFVKVLRLVDNEKKPAMGYIYEAKEKTKEAIIKSFEYNERSIRKSLKLLTMGGLANFITPCMQLHKISLDFTFVAQWWRSYGLSTPNLQQLAIKIFRLTCSALGCECNWSVFEQKRNSLEHKRLHKLVYAKYNQALVKKYNYRDEIDPISLNDIDECNEWLVGQMDGDDENDDGLPWDVVLEASGIGQPMTYTRQRTKKRNEPLGVEDAAPKTKEVK</sequence>
<gene>
    <name evidence="4" type="ORF">D0Y65_053471</name>
</gene>
<dbReference type="EMBL" id="QZWG01000020">
    <property type="protein sequence ID" value="RZB42883.1"/>
    <property type="molecule type" value="Genomic_DNA"/>
</dbReference>
<protein>
    <recommendedName>
        <fullName evidence="3">HAT C-terminal dimerisation domain-containing protein</fullName>
    </recommendedName>
</protein>
<organism evidence="4 5">
    <name type="scientific">Glycine soja</name>
    <name type="common">Wild soybean</name>
    <dbReference type="NCBI Taxonomy" id="3848"/>
    <lineage>
        <taxon>Eukaryota</taxon>
        <taxon>Viridiplantae</taxon>
        <taxon>Streptophyta</taxon>
        <taxon>Embryophyta</taxon>
        <taxon>Tracheophyta</taxon>
        <taxon>Spermatophyta</taxon>
        <taxon>Magnoliopsida</taxon>
        <taxon>eudicotyledons</taxon>
        <taxon>Gunneridae</taxon>
        <taxon>Pentapetalae</taxon>
        <taxon>rosids</taxon>
        <taxon>fabids</taxon>
        <taxon>Fabales</taxon>
        <taxon>Fabaceae</taxon>
        <taxon>Papilionoideae</taxon>
        <taxon>50 kb inversion clade</taxon>
        <taxon>NPAAA clade</taxon>
        <taxon>indigoferoid/millettioid clade</taxon>
        <taxon>Phaseoleae</taxon>
        <taxon>Glycine</taxon>
        <taxon>Glycine subgen. Soja</taxon>
    </lineage>
</organism>
<evidence type="ECO:0000259" key="3">
    <source>
        <dbReference type="Pfam" id="PF05699"/>
    </source>
</evidence>
<keyword evidence="5" id="KW-1185">Reference proteome</keyword>
<dbReference type="SUPFAM" id="SSF53098">
    <property type="entry name" value="Ribonuclease H-like"/>
    <property type="match status" value="1"/>
</dbReference>
<comment type="caution">
    <text evidence="4">The sequence shown here is derived from an EMBL/GenBank/DDBJ whole genome shotgun (WGS) entry which is preliminary data.</text>
</comment>
<feature type="domain" description="HAT C-terminal dimerisation" evidence="3">
    <location>
        <begin position="259"/>
        <end position="322"/>
    </location>
</feature>